<dbReference type="InterPro" id="IPR036768">
    <property type="entry name" value="PolIII_chi_sf"/>
</dbReference>
<dbReference type="EMBL" id="QEKQ01000013">
    <property type="protein sequence ID" value="PVY69588.1"/>
    <property type="molecule type" value="Genomic_DNA"/>
</dbReference>
<proteinExistence type="predicted"/>
<dbReference type="PANTHER" id="PTHR38767:SF1">
    <property type="entry name" value="DNA POLYMERASE III SUBUNIT CHI"/>
    <property type="match status" value="1"/>
</dbReference>
<dbReference type="Proteomes" id="UP000245887">
    <property type="component" value="Unassembled WGS sequence"/>
</dbReference>
<name>A0A2U1CT42_9GAMM</name>
<dbReference type="GO" id="GO:0032298">
    <property type="term" value="P:positive regulation of DNA-templated DNA replication initiation"/>
    <property type="evidence" value="ECO:0007669"/>
    <property type="project" value="TreeGrafter"/>
</dbReference>
<dbReference type="GO" id="GO:0003677">
    <property type="term" value="F:DNA binding"/>
    <property type="evidence" value="ECO:0007669"/>
    <property type="project" value="InterPro"/>
</dbReference>
<sequence>MPSETGGRHWFHLIPSPSDQARLQYAARLTEKAWREGDRVCLFCGSDDQAQQADDVLWSFRPDSFLPHALEADAGPGERVVISCHQPAASEWDTVIVLGDQLPADADRFKRLALIANDDPQTLSRARSHFRQLREMGIEPQVHDRRRGTG</sequence>
<evidence type="ECO:0000313" key="1">
    <source>
        <dbReference type="EMBL" id="PVY69588.1"/>
    </source>
</evidence>
<accession>A0A2U1CT42</accession>
<dbReference type="GO" id="GO:0003887">
    <property type="term" value="F:DNA-directed DNA polymerase activity"/>
    <property type="evidence" value="ECO:0007669"/>
    <property type="project" value="InterPro"/>
</dbReference>
<dbReference type="OrthoDB" id="5297568at2"/>
<dbReference type="Gene3D" id="3.40.50.10110">
    <property type="entry name" value="DNA polymerase III subunit chi"/>
    <property type="match status" value="1"/>
</dbReference>
<gene>
    <name evidence="1" type="ORF">C8D92_11321</name>
</gene>
<organism evidence="1 2">
    <name type="scientific">Tamilnaduibacter salinus</name>
    <dbReference type="NCBI Taxonomy" id="1484056"/>
    <lineage>
        <taxon>Bacteria</taxon>
        <taxon>Pseudomonadati</taxon>
        <taxon>Pseudomonadota</taxon>
        <taxon>Gammaproteobacteria</taxon>
        <taxon>Pseudomonadales</taxon>
        <taxon>Marinobacteraceae</taxon>
        <taxon>Tamilnaduibacter</taxon>
    </lineage>
</organism>
<protein>
    <submittedName>
        <fullName evidence="1">DNA polymerase III chi subunit</fullName>
    </submittedName>
</protein>
<dbReference type="SUPFAM" id="SSF102400">
    <property type="entry name" value="DNA polymerase III chi subunit"/>
    <property type="match status" value="1"/>
</dbReference>
<dbReference type="GO" id="GO:0006260">
    <property type="term" value="P:DNA replication"/>
    <property type="evidence" value="ECO:0007669"/>
    <property type="project" value="InterPro"/>
</dbReference>
<dbReference type="Pfam" id="PF04364">
    <property type="entry name" value="DNA_pol3_chi"/>
    <property type="match status" value="1"/>
</dbReference>
<dbReference type="PANTHER" id="PTHR38767">
    <property type="entry name" value="DNA POLYMERASE III SUBUNIT CHI"/>
    <property type="match status" value="1"/>
</dbReference>
<dbReference type="RefSeq" id="WP_116919924.1">
    <property type="nucleotide sequence ID" value="NZ_QEKQ01000013.1"/>
</dbReference>
<dbReference type="InterPro" id="IPR007459">
    <property type="entry name" value="DNA_pol3_chi"/>
</dbReference>
<comment type="caution">
    <text evidence="1">The sequence shown here is derived from an EMBL/GenBank/DDBJ whole genome shotgun (WGS) entry which is preliminary data.</text>
</comment>
<dbReference type="AlphaFoldDB" id="A0A2U1CT42"/>
<reference evidence="1 2" key="1">
    <citation type="submission" date="2018-04" db="EMBL/GenBank/DDBJ databases">
        <title>Genomic Encyclopedia of Type Strains, Phase IV (KMG-IV): sequencing the most valuable type-strain genomes for metagenomic binning, comparative biology and taxonomic classification.</title>
        <authorList>
            <person name="Goeker M."/>
        </authorList>
    </citation>
    <scope>NUCLEOTIDE SEQUENCE [LARGE SCALE GENOMIC DNA]</scope>
    <source>
        <strain evidence="1 2">DSM 28688</strain>
    </source>
</reference>
<evidence type="ECO:0000313" key="2">
    <source>
        <dbReference type="Proteomes" id="UP000245887"/>
    </source>
</evidence>